<dbReference type="Proteomes" id="UP000186221">
    <property type="component" value="Unassembled WGS sequence"/>
</dbReference>
<keyword evidence="3" id="KW-0378">Hydrolase</keyword>
<keyword evidence="3" id="KW-0067">ATP-binding</keyword>
<dbReference type="Pfam" id="PF12705">
    <property type="entry name" value="PDDEXK_1"/>
    <property type="match status" value="1"/>
</dbReference>
<dbReference type="STRING" id="453582.SAMN05421580_10478"/>
<evidence type="ECO:0000256" key="1">
    <source>
        <dbReference type="SAM" id="MobiDB-lite"/>
    </source>
</evidence>
<name>A0A1N7LHG7_9RHOB</name>
<feature type="compositionally biased region" description="Pro residues" evidence="1">
    <location>
        <begin position="691"/>
        <end position="701"/>
    </location>
</feature>
<evidence type="ECO:0000313" key="4">
    <source>
        <dbReference type="Proteomes" id="UP000186221"/>
    </source>
</evidence>
<reference evidence="4" key="1">
    <citation type="submission" date="2017-01" db="EMBL/GenBank/DDBJ databases">
        <authorList>
            <person name="Varghese N."/>
            <person name="Submissions S."/>
        </authorList>
    </citation>
    <scope>NUCLEOTIDE SEQUENCE [LARGE SCALE GENOMIC DNA]</scope>
    <source>
        <strain evidence="4">DSM 19945</strain>
    </source>
</reference>
<keyword evidence="3" id="KW-0347">Helicase</keyword>
<dbReference type="EMBL" id="FTOG01000004">
    <property type="protein sequence ID" value="SIS73233.1"/>
    <property type="molecule type" value="Genomic_DNA"/>
</dbReference>
<gene>
    <name evidence="3" type="ORF">SAMN05421580_10478</name>
</gene>
<protein>
    <submittedName>
        <fullName evidence="3">ATP-dependent helicase/nuclease subunit B</fullName>
    </submittedName>
</protein>
<dbReference type="InterPro" id="IPR027417">
    <property type="entry name" value="P-loop_NTPase"/>
</dbReference>
<dbReference type="SUPFAM" id="SSF52540">
    <property type="entry name" value="P-loop containing nucleoside triphosphate hydrolases"/>
    <property type="match status" value="1"/>
</dbReference>
<evidence type="ECO:0000313" key="3">
    <source>
        <dbReference type="EMBL" id="SIS73233.1"/>
    </source>
</evidence>
<keyword evidence="3" id="KW-0547">Nucleotide-binding</keyword>
<accession>A0A1N7LHG7</accession>
<feature type="region of interest" description="Disordered" evidence="1">
    <location>
        <begin position="690"/>
        <end position="709"/>
    </location>
</feature>
<dbReference type="AlphaFoldDB" id="A0A1N7LHG7"/>
<keyword evidence="4" id="KW-1185">Reference proteome</keyword>
<dbReference type="RefSeq" id="WP_076484343.1">
    <property type="nucleotide sequence ID" value="NZ_FTOG01000004.1"/>
</dbReference>
<sequence length="979" mass="107729">MPAELQKVFALPCGVDFARELVRGLVDRLGDAPPEEMAQTLLFLNSGRMQRRVREEFDRLGTRFLPRLHLVTDLSRFPVPGLPPAAPPLRRKLELARLVDQLARGLPAFETGSGIFTLTDSLAALMDEMHSEGVAPEALERLDIRDSHAEHWRQSLQFIRIVSQFFAADSDPHPEMRQRRVIEHFAHSWAEMPNPPRVIVAGSTGSRGATRLLMQAVATLPEGALVLPGYDFDMPKMAWNSLYSGPFPIEDHPQFRFRALLDALSMSTDQVQPWTKATPPAPARNALVSLALRPSPVTDQWMQEGQGLSDLPKACQDITLIEAADPRQEALSLALVLRDAVERGQSAALITPDRMLTRRVTAALDRWGIVPDDSAGLPLALSAPGRLIRHLARLPCAPLTLDALLVVLKHPLVATGGASRGDHLRFTRDLELKLRRDGPAFPTPQAIQDWAGAVGGDCALWGDWLARILAQIAPPTKQPVSAWLETHLTLLSGFAAGPAGTVEASELWQAEAGRAAWRVVAELRGEAEEALEVSAGNYADLIDSLLDKGQVRNPLAAHPKVIFLGTLEARVHGADLAILAGLNEKSWPEAPAPDPWLSRQMRLEAGLLLPERQIGLSAHDFQQAIGAPKVVLSRARRDAEAETVPSRWLNRLLNLMEGLPHAQGPEALQAMRARGGKWMAMAQVLEAPTVTVPPAPRPAPRPPEDARPRQLSVTAIKTLIRDPYAIYARNVLRLNPLDPLTPEPDPRLRGEALHLVVERFVDAFDPQMTAEDAQALLMQIAEDALTEMISWPSVQRLWLARIARIAPNLVAQEFGRRAEGSPALIETKGGVDLAKLNFRLTAKPDRIDVLRDGSAVVYDYKSGTVPTDPQVAAFDKQLPLEAAMITRGAFAELGPRAVAAMRYIRLGGTGECRTLKLAPEDVEETWAKLEALLARYLRRDQGFVPRRALETTRERSDYDQISRFGEWDITDLSVPEDVG</sequence>
<proteinExistence type="predicted"/>
<dbReference type="InterPro" id="IPR038726">
    <property type="entry name" value="PDDEXK_AddAB-type"/>
</dbReference>
<evidence type="ECO:0000259" key="2">
    <source>
        <dbReference type="Pfam" id="PF12705"/>
    </source>
</evidence>
<dbReference type="GO" id="GO:0004386">
    <property type="term" value="F:helicase activity"/>
    <property type="evidence" value="ECO:0007669"/>
    <property type="project" value="UniProtKB-KW"/>
</dbReference>
<dbReference type="OrthoDB" id="9780606at2"/>
<organism evidence="3 4">
    <name type="scientific">Rhodobacter aestuarii</name>
    <dbReference type="NCBI Taxonomy" id="453582"/>
    <lineage>
        <taxon>Bacteria</taxon>
        <taxon>Pseudomonadati</taxon>
        <taxon>Pseudomonadota</taxon>
        <taxon>Alphaproteobacteria</taxon>
        <taxon>Rhodobacterales</taxon>
        <taxon>Rhodobacter group</taxon>
        <taxon>Rhodobacter</taxon>
    </lineage>
</organism>
<feature type="domain" description="PD-(D/E)XK endonuclease-like" evidence="2">
    <location>
        <begin position="710"/>
        <end position="935"/>
    </location>
</feature>